<feature type="region of interest" description="Disordered" evidence="9">
    <location>
        <begin position="268"/>
        <end position="306"/>
    </location>
</feature>
<evidence type="ECO:0000256" key="2">
    <source>
        <dbReference type="ARBA" id="ARBA00010050"/>
    </source>
</evidence>
<dbReference type="Pfam" id="PF14938">
    <property type="entry name" value="SNAP"/>
    <property type="match status" value="1"/>
</dbReference>
<keyword evidence="5" id="KW-0653">Protein transport</keyword>
<evidence type="ECO:0000256" key="7">
    <source>
        <dbReference type="ARBA" id="ARBA00040047"/>
    </source>
</evidence>
<evidence type="ECO:0000256" key="5">
    <source>
        <dbReference type="ARBA" id="ARBA00022927"/>
    </source>
</evidence>
<dbReference type="PANTHER" id="PTHR13768:SF2">
    <property type="entry name" value="GAMMA-SOLUBLE NSF ATTACHMENT PROTEIN"/>
    <property type="match status" value="1"/>
</dbReference>
<protein>
    <recommendedName>
        <fullName evidence="7">Gamma-soluble NSF attachment protein</fullName>
    </recommendedName>
    <alternativeName>
        <fullName evidence="8">N-ethylmaleimide-sensitive factor attachment protein gamma</fullName>
    </alternativeName>
</protein>
<accession>A0A6A7FYK2</accession>
<reference evidence="10" key="1">
    <citation type="submission" date="2017-11" db="EMBL/GenBank/DDBJ databases">
        <title>The sensing device of the deep-sea amphipod.</title>
        <authorList>
            <person name="Kobayashi H."/>
            <person name="Nagahama T."/>
            <person name="Arai W."/>
            <person name="Sasagawa Y."/>
            <person name="Umeda M."/>
            <person name="Hayashi T."/>
            <person name="Nikaido I."/>
            <person name="Watanabe H."/>
            <person name="Oguri K."/>
            <person name="Kitazato H."/>
            <person name="Fujioka K."/>
            <person name="Kido Y."/>
            <person name="Takami H."/>
        </authorList>
    </citation>
    <scope>NUCLEOTIDE SEQUENCE</scope>
    <source>
        <tissue evidence="10">Whole body</tissue>
    </source>
</reference>
<evidence type="ECO:0000256" key="6">
    <source>
        <dbReference type="ARBA" id="ARBA00023136"/>
    </source>
</evidence>
<dbReference type="GO" id="GO:0005483">
    <property type="term" value="F:soluble NSF attachment protein activity"/>
    <property type="evidence" value="ECO:0007669"/>
    <property type="project" value="TreeGrafter"/>
</dbReference>
<dbReference type="SUPFAM" id="SSF48452">
    <property type="entry name" value="TPR-like"/>
    <property type="match status" value="1"/>
</dbReference>
<proteinExistence type="evidence at transcript level"/>
<dbReference type="PANTHER" id="PTHR13768">
    <property type="entry name" value="SOLUBLE NSF ATTACHMENT PROTEIN SNAP"/>
    <property type="match status" value="1"/>
</dbReference>
<dbReference type="GO" id="GO:0005774">
    <property type="term" value="C:vacuolar membrane"/>
    <property type="evidence" value="ECO:0007669"/>
    <property type="project" value="TreeGrafter"/>
</dbReference>
<keyword evidence="3" id="KW-0813">Transport</keyword>
<evidence type="ECO:0000256" key="1">
    <source>
        <dbReference type="ARBA" id="ARBA00004170"/>
    </source>
</evidence>
<feature type="compositionally biased region" description="Acidic residues" evidence="9">
    <location>
        <begin position="297"/>
        <end position="306"/>
    </location>
</feature>
<dbReference type="InterPro" id="IPR000744">
    <property type="entry name" value="NSF_attach"/>
</dbReference>
<evidence type="ECO:0000256" key="3">
    <source>
        <dbReference type="ARBA" id="ARBA00022448"/>
    </source>
</evidence>
<evidence type="ECO:0000256" key="9">
    <source>
        <dbReference type="SAM" id="MobiDB-lite"/>
    </source>
</evidence>
<evidence type="ECO:0000313" key="10">
    <source>
        <dbReference type="EMBL" id="LAC23324.1"/>
    </source>
</evidence>
<organism evidence="10">
    <name type="scientific">Hirondellea gigas</name>
    <dbReference type="NCBI Taxonomy" id="1518452"/>
    <lineage>
        <taxon>Eukaryota</taxon>
        <taxon>Metazoa</taxon>
        <taxon>Ecdysozoa</taxon>
        <taxon>Arthropoda</taxon>
        <taxon>Crustacea</taxon>
        <taxon>Multicrustacea</taxon>
        <taxon>Malacostraca</taxon>
        <taxon>Eumalacostraca</taxon>
        <taxon>Peracarida</taxon>
        <taxon>Amphipoda</taxon>
        <taxon>Amphilochidea</taxon>
        <taxon>Lysianassida</taxon>
        <taxon>Lysianassidira</taxon>
        <taxon>Lysianassoidea</taxon>
        <taxon>Lysianassidae</taxon>
        <taxon>Hirondellea</taxon>
    </lineage>
</organism>
<sequence length="306" mass="33943">MSATKKVEEALANIREAEKSLKTGLLKWNPDFDEAADYYNKAAMCYKTARQHQQCVQCFIKASDNYKICKSLFSAAKALEHASVISKEMGEFDMVAQLAERACKLYRDNGTVDTAATMLDRAAKIIEGTRPQRAVDLYKQAVDIALCEGQPRRAADYQTKLCRLYVRMQMYNEAASAIRTNMTFFRDGDYDAPIGRECVALVLVQIARGDHVAGEKAFKEWGHYCAPEEVGTLTQLLEAYDEQDGDAARRCLKSPFIRSMDVEYSKLARDMQTPASKKEEDSNGAGNGGASGAQDGAGDEDELDLC</sequence>
<dbReference type="AlphaFoldDB" id="A0A6A7FYK2"/>
<dbReference type="GO" id="GO:0006886">
    <property type="term" value="P:intracellular protein transport"/>
    <property type="evidence" value="ECO:0007669"/>
    <property type="project" value="InterPro"/>
</dbReference>
<dbReference type="GO" id="GO:0019905">
    <property type="term" value="F:syntaxin binding"/>
    <property type="evidence" value="ECO:0007669"/>
    <property type="project" value="TreeGrafter"/>
</dbReference>
<dbReference type="GO" id="GO:0031201">
    <property type="term" value="C:SNARE complex"/>
    <property type="evidence" value="ECO:0007669"/>
    <property type="project" value="TreeGrafter"/>
</dbReference>
<dbReference type="GO" id="GO:0016192">
    <property type="term" value="P:vesicle-mediated transport"/>
    <property type="evidence" value="ECO:0007669"/>
    <property type="project" value="UniProtKB-KW"/>
</dbReference>
<keyword evidence="4" id="KW-0931">ER-Golgi transport</keyword>
<dbReference type="Gene3D" id="1.25.40.10">
    <property type="entry name" value="Tetratricopeptide repeat domain"/>
    <property type="match status" value="1"/>
</dbReference>
<evidence type="ECO:0000256" key="4">
    <source>
        <dbReference type="ARBA" id="ARBA00022892"/>
    </source>
</evidence>
<evidence type="ECO:0000256" key="8">
    <source>
        <dbReference type="ARBA" id="ARBA00042485"/>
    </source>
</evidence>
<keyword evidence="6" id="KW-0472">Membrane</keyword>
<comment type="similarity">
    <text evidence="2">Belongs to the SNAP family.</text>
</comment>
<dbReference type="InterPro" id="IPR011990">
    <property type="entry name" value="TPR-like_helical_dom_sf"/>
</dbReference>
<dbReference type="EMBL" id="IACT01004115">
    <property type="protein sequence ID" value="LAC23324.1"/>
    <property type="molecule type" value="mRNA"/>
</dbReference>
<comment type="subcellular location">
    <subcellularLocation>
        <location evidence="1">Membrane</location>
        <topology evidence="1">Peripheral membrane protein</topology>
    </subcellularLocation>
</comment>
<name>A0A6A7FYK2_9CRUS</name>